<sequence>MHEKARAGRLAFPLAVLLAVFGWLTPALLGSAGGGSPHQLLLLAEEPAAVPESDTDFPQARPIPLSSPTLAASPSEGSWAVHAPHPSAGLPAGLWFDHVAENSGTPVAAESATRSRAPPSV</sequence>
<organism evidence="2 3">
    <name type="scientific">Haloechinothrix salitolerans</name>
    <dbReference type="NCBI Taxonomy" id="926830"/>
    <lineage>
        <taxon>Bacteria</taxon>
        <taxon>Bacillati</taxon>
        <taxon>Actinomycetota</taxon>
        <taxon>Actinomycetes</taxon>
        <taxon>Pseudonocardiales</taxon>
        <taxon>Pseudonocardiaceae</taxon>
        <taxon>Haloechinothrix</taxon>
    </lineage>
</organism>
<name>A0ABW2BTW1_9PSEU</name>
<keyword evidence="3" id="KW-1185">Reference proteome</keyword>
<dbReference type="Proteomes" id="UP001596337">
    <property type="component" value="Unassembled WGS sequence"/>
</dbReference>
<feature type="compositionally biased region" description="Low complexity" evidence="1">
    <location>
        <begin position="62"/>
        <end position="75"/>
    </location>
</feature>
<proteinExistence type="predicted"/>
<accession>A0ABW2BTW1</accession>
<gene>
    <name evidence="2" type="ORF">ACFQGD_04465</name>
</gene>
<dbReference type="RefSeq" id="WP_345401968.1">
    <property type="nucleotide sequence ID" value="NZ_BAABLA010000108.1"/>
</dbReference>
<comment type="caution">
    <text evidence="2">The sequence shown here is derived from an EMBL/GenBank/DDBJ whole genome shotgun (WGS) entry which is preliminary data.</text>
</comment>
<protein>
    <submittedName>
        <fullName evidence="2">Uncharacterized protein</fullName>
    </submittedName>
</protein>
<evidence type="ECO:0000313" key="3">
    <source>
        <dbReference type="Proteomes" id="UP001596337"/>
    </source>
</evidence>
<dbReference type="EMBL" id="JBHSXX010000001">
    <property type="protein sequence ID" value="MFC6866391.1"/>
    <property type="molecule type" value="Genomic_DNA"/>
</dbReference>
<feature type="region of interest" description="Disordered" evidence="1">
    <location>
        <begin position="47"/>
        <end position="84"/>
    </location>
</feature>
<evidence type="ECO:0000256" key="1">
    <source>
        <dbReference type="SAM" id="MobiDB-lite"/>
    </source>
</evidence>
<reference evidence="3" key="1">
    <citation type="journal article" date="2019" name="Int. J. Syst. Evol. Microbiol.">
        <title>The Global Catalogue of Microorganisms (GCM) 10K type strain sequencing project: providing services to taxonomists for standard genome sequencing and annotation.</title>
        <authorList>
            <consortium name="The Broad Institute Genomics Platform"/>
            <consortium name="The Broad Institute Genome Sequencing Center for Infectious Disease"/>
            <person name="Wu L."/>
            <person name="Ma J."/>
        </authorList>
    </citation>
    <scope>NUCLEOTIDE SEQUENCE [LARGE SCALE GENOMIC DNA]</scope>
    <source>
        <strain evidence="3">KCTC 32255</strain>
    </source>
</reference>
<evidence type="ECO:0000313" key="2">
    <source>
        <dbReference type="EMBL" id="MFC6866391.1"/>
    </source>
</evidence>